<sequence>MGAQLCGSQECLELSWRARECSSCRDFCWFAAERNSG</sequence>
<reference evidence="1" key="1">
    <citation type="journal article" date="2023" name="GigaByte">
        <title>Genome assembly of the bearded iris, Iris pallida Lam.</title>
        <authorList>
            <person name="Bruccoleri R.E."/>
            <person name="Oakeley E.J."/>
            <person name="Faust A.M.E."/>
            <person name="Altorfer M."/>
            <person name="Dessus-Babus S."/>
            <person name="Burckhardt D."/>
            <person name="Oertli M."/>
            <person name="Naumann U."/>
            <person name="Petersen F."/>
            <person name="Wong J."/>
        </authorList>
    </citation>
    <scope>NUCLEOTIDE SEQUENCE</scope>
    <source>
        <strain evidence="1">GSM-AAB239-AS_SAM_17_03QT</strain>
    </source>
</reference>
<evidence type="ECO:0000313" key="2">
    <source>
        <dbReference type="Proteomes" id="UP001140949"/>
    </source>
</evidence>
<dbReference type="AlphaFoldDB" id="A0AAX6H9H6"/>
<proteinExistence type="predicted"/>
<evidence type="ECO:0000313" key="1">
    <source>
        <dbReference type="EMBL" id="KAJ6837700.1"/>
    </source>
</evidence>
<accession>A0AAX6H9H6</accession>
<reference evidence="1" key="2">
    <citation type="submission" date="2023-04" db="EMBL/GenBank/DDBJ databases">
        <authorList>
            <person name="Bruccoleri R.E."/>
            <person name="Oakeley E.J."/>
            <person name="Faust A.-M."/>
            <person name="Dessus-Babus S."/>
            <person name="Altorfer M."/>
            <person name="Burckhardt D."/>
            <person name="Oertli M."/>
            <person name="Naumann U."/>
            <person name="Petersen F."/>
            <person name="Wong J."/>
        </authorList>
    </citation>
    <scope>NUCLEOTIDE SEQUENCE</scope>
    <source>
        <strain evidence="1">GSM-AAB239-AS_SAM_17_03QT</strain>
        <tissue evidence="1">Leaf</tissue>
    </source>
</reference>
<organism evidence="1 2">
    <name type="scientific">Iris pallida</name>
    <name type="common">Sweet iris</name>
    <dbReference type="NCBI Taxonomy" id="29817"/>
    <lineage>
        <taxon>Eukaryota</taxon>
        <taxon>Viridiplantae</taxon>
        <taxon>Streptophyta</taxon>
        <taxon>Embryophyta</taxon>
        <taxon>Tracheophyta</taxon>
        <taxon>Spermatophyta</taxon>
        <taxon>Magnoliopsida</taxon>
        <taxon>Liliopsida</taxon>
        <taxon>Asparagales</taxon>
        <taxon>Iridaceae</taxon>
        <taxon>Iridoideae</taxon>
        <taxon>Irideae</taxon>
        <taxon>Iris</taxon>
    </lineage>
</organism>
<gene>
    <name evidence="1" type="ORF">M6B38_120445</name>
</gene>
<protein>
    <submittedName>
        <fullName evidence="1">Pentatricopeptide repeat-containing protein, mitochondrial isoform X1</fullName>
    </submittedName>
</protein>
<dbReference type="Proteomes" id="UP001140949">
    <property type="component" value="Unassembled WGS sequence"/>
</dbReference>
<dbReference type="EMBL" id="JANAVB010011245">
    <property type="protein sequence ID" value="KAJ6837700.1"/>
    <property type="molecule type" value="Genomic_DNA"/>
</dbReference>
<keyword evidence="2" id="KW-1185">Reference proteome</keyword>
<comment type="caution">
    <text evidence="1">The sequence shown here is derived from an EMBL/GenBank/DDBJ whole genome shotgun (WGS) entry which is preliminary data.</text>
</comment>
<name>A0AAX6H9H6_IRIPA</name>